<evidence type="ECO:0000256" key="2">
    <source>
        <dbReference type="ARBA" id="ARBA00009677"/>
    </source>
</evidence>
<gene>
    <name evidence="8" type="ORF">UFOPK3564_02168</name>
</gene>
<dbReference type="InterPro" id="IPR037925">
    <property type="entry name" value="FlgE/F/G-like"/>
</dbReference>
<dbReference type="InterPro" id="IPR019776">
    <property type="entry name" value="Flagellar_basal_body_rod_CS"/>
</dbReference>
<dbReference type="GO" id="GO:0071978">
    <property type="term" value="P:bacterial-type flagellum-dependent swarming motility"/>
    <property type="evidence" value="ECO:0007669"/>
    <property type="project" value="TreeGrafter"/>
</dbReference>
<dbReference type="InterPro" id="IPR020013">
    <property type="entry name" value="Flagellar_FlgE/F/G"/>
</dbReference>
<protein>
    <submittedName>
        <fullName evidence="8">Unannotated protein</fullName>
    </submittedName>
</protein>
<evidence type="ECO:0000313" key="8">
    <source>
        <dbReference type="EMBL" id="CAB4927267.1"/>
    </source>
</evidence>
<dbReference type="PROSITE" id="PS00588">
    <property type="entry name" value="FLAGELLA_BB_ROD"/>
    <property type="match status" value="1"/>
</dbReference>
<comment type="similarity">
    <text evidence="2">Belongs to the flagella basal body rod proteins family.</text>
</comment>
<evidence type="ECO:0000256" key="4">
    <source>
        <dbReference type="SAM" id="MobiDB-lite"/>
    </source>
</evidence>
<comment type="subcellular location">
    <subcellularLocation>
        <location evidence="1">Bacterial flagellum basal body</location>
    </subcellularLocation>
</comment>
<dbReference type="SUPFAM" id="SSF117143">
    <property type="entry name" value="Flagellar hook protein flgE"/>
    <property type="match status" value="1"/>
</dbReference>
<dbReference type="GO" id="GO:0005829">
    <property type="term" value="C:cytosol"/>
    <property type="evidence" value="ECO:0007669"/>
    <property type="project" value="TreeGrafter"/>
</dbReference>
<dbReference type="NCBIfam" id="TIGR03506">
    <property type="entry name" value="FlgEFG_subfam"/>
    <property type="match status" value="2"/>
</dbReference>
<dbReference type="AlphaFoldDB" id="A0A6J7IA14"/>
<evidence type="ECO:0000256" key="1">
    <source>
        <dbReference type="ARBA" id="ARBA00004117"/>
    </source>
</evidence>
<proteinExistence type="inferred from homology"/>
<dbReference type="InterPro" id="IPR001444">
    <property type="entry name" value="Flag_bb_rod_N"/>
</dbReference>
<organism evidence="8">
    <name type="scientific">freshwater metagenome</name>
    <dbReference type="NCBI Taxonomy" id="449393"/>
    <lineage>
        <taxon>unclassified sequences</taxon>
        <taxon>metagenomes</taxon>
        <taxon>ecological metagenomes</taxon>
    </lineage>
</organism>
<evidence type="ECO:0000259" key="6">
    <source>
        <dbReference type="Pfam" id="PF06429"/>
    </source>
</evidence>
<keyword evidence="3" id="KW-0975">Bacterial flagellum</keyword>
<feature type="domain" description="Flagellar basal-body/hook protein C-terminal" evidence="6">
    <location>
        <begin position="243"/>
        <end position="287"/>
    </location>
</feature>
<feature type="region of interest" description="Disordered" evidence="4">
    <location>
        <begin position="214"/>
        <end position="239"/>
    </location>
</feature>
<dbReference type="PANTHER" id="PTHR30435:SF1">
    <property type="entry name" value="FLAGELLAR HOOK PROTEIN FLGE"/>
    <property type="match status" value="1"/>
</dbReference>
<dbReference type="GO" id="GO:0009424">
    <property type="term" value="C:bacterial-type flagellum hook"/>
    <property type="evidence" value="ECO:0007669"/>
    <property type="project" value="TreeGrafter"/>
</dbReference>
<reference evidence="8" key="1">
    <citation type="submission" date="2020-05" db="EMBL/GenBank/DDBJ databases">
        <authorList>
            <person name="Chiriac C."/>
            <person name="Salcher M."/>
            <person name="Ghai R."/>
            <person name="Kavagutti S V."/>
        </authorList>
    </citation>
    <scope>NUCLEOTIDE SEQUENCE</scope>
</reference>
<dbReference type="Pfam" id="PF00460">
    <property type="entry name" value="Flg_bb_rod"/>
    <property type="match status" value="1"/>
</dbReference>
<dbReference type="GO" id="GO:0009425">
    <property type="term" value="C:bacterial-type flagellum basal body"/>
    <property type="evidence" value="ECO:0007669"/>
    <property type="project" value="UniProtKB-SubCell"/>
</dbReference>
<evidence type="ECO:0000259" key="7">
    <source>
        <dbReference type="Pfam" id="PF22692"/>
    </source>
</evidence>
<evidence type="ECO:0000259" key="5">
    <source>
        <dbReference type="Pfam" id="PF00460"/>
    </source>
</evidence>
<dbReference type="InterPro" id="IPR010930">
    <property type="entry name" value="Flg_bb/hook_C_dom"/>
</dbReference>
<feature type="domain" description="Flagellar hook protein FlgE/F/G-like D1" evidence="7">
    <location>
        <begin position="95"/>
        <end position="182"/>
    </location>
</feature>
<dbReference type="Pfam" id="PF22692">
    <property type="entry name" value="LlgE_F_G_D1"/>
    <property type="match status" value="1"/>
</dbReference>
<accession>A0A6J7IA14</accession>
<feature type="compositionally biased region" description="Polar residues" evidence="4">
    <location>
        <begin position="214"/>
        <end position="227"/>
    </location>
</feature>
<sequence>MIRGMYSAISGLKAHQTLLDVTANNLANVNTVGYKASRATFSDSLSQQVRGASAGTADTAGTNGLQVGLGVKVASVDNLVGSSSSQMTGNALDVALQGEGWLTVARGTPTGPAPAAATWSFTRAGALQTTAAGHLTTQEGLYVMGYPRAAAGGPDTTGAPGYLTLPPGSSDVTIGADGAVSYVDNSGGPATGTRQTAGYLAVSRFANQSGLQRAGGSTWTATANSGAPQPGTPGADGNGTVMAGALEMSNVDLASEFTTMISAQRGFQANSRVISAADEMLQDVVNMKR</sequence>
<feature type="domain" description="Flagellar basal body rod protein N-terminal" evidence="5">
    <location>
        <begin position="5"/>
        <end position="35"/>
    </location>
</feature>
<dbReference type="PANTHER" id="PTHR30435">
    <property type="entry name" value="FLAGELLAR PROTEIN"/>
    <property type="match status" value="1"/>
</dbReference>
<dbReference type="EMBL" id="CAFBMK010000140">
    <property type="protein sequence ID" value="CAB4927267.1"/>
    <property type="molecule type" value="Genomic_DNA"/>
</dbReference>
<name>A0A6J7IA14_9ZZZZ</name>
<dbReference type="InterPro" id="IPR053967">
    <property type="entry name" value="LlgE_F_G-like_D1"/>
</dbReference>
<evidence type="ECO:0000256" key="3">
    <source>
        <dbReference type="ARBA" id="ARBA00023143"/>
    </source>
</evidence>
<dbReference type="Pfam" id="PF06429">
    <property type="entry name" value="Flg_bbr_C"/>
    <property type="match status" value="1"/>
</dbReference>